<dbReference type="PROSITE" id="PS50089">
    <property type="entry name" value="ZF_RING_2"/>
    <property type="match status" value="1"/>
</dbReference>
<name>A0A8H7VBW9_9FUNG</name>
<evidence type="ECO:0000256" key="11">
    <source>
        <dbReference type="ARBA" id="ARBA00023054"/>
    </source>
</evidence>
<dbReference type="EMBL" id="JAEPRC010000074">
    <property type="protein sequence ID" value="KAG2210833.1"/>
    <property type="molecule type" value="Genomic_DNA"/>
</dbReference>
<evidence type="ECO:0000256" key="9">
    <source>
        <dbReference type="ARBA" id="ARBA00022833"/>
    </source>
</evidence>
<dbReference type="GO" id="GO:0006325">
    <property type="term" value="P:chromatin organization"/>
    <property type="evidence" value="ECO:0007669"/>
    <property type="project" value="UniProtKB-KW"/>
</dbReference>
<gene>
    <name evidence="18" type="ORF">INT46_000331</name>
</gene>
<dbReference type="Proteomes" id="UP000650833">
    <property type="component" value="Unassembled WGS sequence"/>
</dbReference>
<comment type="similarity">
    <text evidence="4 14">Belongs to the BRE1 family.</text>
</comment>
<dbReference type="InterPro" id="IPR013083">
    <property type="entry name" value="Znf_RING/FYVE/PHD"/>
</dbReference>
<accession>A0A8H7VBW9</accession>
<evidence type="ECO:0000256" key="10">
    <source>
        <dbReference type="ARBA" id="ARBA00022853"/>
    </source>
</evidence>
<keyword evidence="8 14" id="KW-0833">Ubl conjugation pathway</keyword>
<dbReference type="InterPro" id="IPR018957">
    <property type="entry name" value="Znf_C3HC4_RING-type"/>
</dbReference>
<evidence type="ECO:0000256" key="2">
    <source>
        <dbReference type="ARBA" id="ARBA00004123"/>
    </source>
</evidence>
<dbReference type="OrthoDB" id="10266039at2759"/>
<feature type="coiled-coil region" evidence="15">
    <location>
        <begin position="604"/>
        <end position="694"/>
    </location>
</feature>
<keyword evidence="19" id="KW-1185">Reference proteome</keyword>
<evidence type="ECO:0000256" key="15">
    <source>
        <dbReference type="SAM" id="Coils"/>
    </source>
</evidence>
<evidence type="ECO:0000256" key="4">
    <source>
        <dbReference type="ARBA" id="ARBA00005555"/>
    </source>
</evidence>
<dbReference type="InterPro" id="IPR001841">
    <property type="entry name" value="Znf_RING"/>
</dbReference>
<comment type="pathway">
    <text evidence="3 14">Protein modification; protein ubiquitination.</text>
</comment>
<keyword evidence="10 14" id="KW-0156">Chromatin regulator</keyword>
<evidence type="ECO:0000256" key="8">
    <source>
        <dbReference type="ARBA" id="ARBA00022786"/>
    </source>
</evidence>
<dbReference type="InterPro" id="IPR013956">
    <property type="entry name" value="E3_ubiquit_lig_Bre1"/>
</dbReference>
<feature type="region of interest" description="Disordered" evidence="16">
    <location>
        <begin position="1"/>
        <end position="36"/>
    </location>
</feature>
<dbReference type="PROSITE" id="PS00518">
    <property type="entry name" value="ZF_RING_1"/>
    <property type="match status" value="1"/>
</dbReference>
<dbReference type="InterPro" id="IPR017907">
    <property type="entry name" value="Znf_RING_CS"/>
</dbReference>
<evidence type="ECO:0000256" key="5">
    <source>
        <dbReference type="ARBA" id="ARBA00022679"/>
    </source>
</evidence>
<dbReference type="GO" id="GO:0033503">
    <property type="term" value="C:HULC complex"/>
    <property type="evidence" value="ECO:0007669"/>
    <property type="project" value="TreeGrafter"/>
</dbReference>
<evidence type="ECO:0000256" key="14">
    <source>
        <dbReference type="RuleBase" id="RU365038"/>
    </source>
</evidence>
<evidence type="ECO:0000313" key="18">
    <source>
        <dbReference type="EMBL" id="KAG2210833.1"/>
    </source>
</evidence>
<evidence type="ECO:0000256" key="12">
    <source>
        <dbReference type="ARBA" id="ARBA00023242"/>
    </source>
</evidence>
<dbReference type="GO" id="GO:0008270">
    <property type="term" value="F:zinc ion binding"/>
    <property type="evidence" value="ECO:0007669"/>
    <property type="project" value="UniProtKB-KW"/>
</dbReference>
<comment type="caution">
    <text evidence="18">The sequence shown here is derived from an EMBL/GenBank/DDBJ whole genome shotgun (WGS) entry which is preliminary data.</text>
</comment>
<dbReference type="SUPFAM" id="SSF57850">
    <property type="entry name" value="RING/U-box"/>
    <property type="match status" value="1"/>
</dbReference>
<comment type="subcellular location">
    <subcellularLocation>
        <location evidence="2 14">Nucleus</location>
    </subcellularLocation>
</comment>
<dbReference type="EC" id="2.3.2.27" evidence="14"/>
<dbReference type="GO" id="GO:0061630">
    <property type="term" value="F:ubiquitin protein ligase activity"/>
    <property type="evidence" value="ECO:0007669"/>
    <property type="project" value="UniProtKB-EC"/>
</dbReference>
<evidence type="ECO:0000313" key="19">
    <source>
        <dbReference type="Proteomes" id="UP000650833"/>
    </source>
</evidence>
<evidence type="ECO:0000256" key="1">
    <source>
        <dbReference type="ARBA" id="ARBA00000900"/>
    </source>
</evidence>
<keyword evidence="5 14" id="KW-0808">Transferase</keyword>
<feature type="compositionally biased region" description="Polar residues" evidence="16">
    <location>
        <begin position="24"/>
        <end position="36"/>
    </location>
</feature>
<evidence type="ECO:0000256" key="13">
    <source>
        <dbReference type="PROSITE-ProRule" id="PRU00175"/>
    </source>
</evidence>
<evidence type="ECO:0000256" key="7">
    <source>
        <dbReference type="ARBA" id="ARBA00022771"/>
    </source>
</evidence>
<sequence length="777" mass="90911">MKNENKGIKSTVPSRPPLKKRFVSGSSQTATASTVISPPPLPRKQVLITTLPDNLSKKELLEHMYSTKNAYIQEKQHLIQLKENNVKTNALYGVIRLQLKMLRDQFAAFPTINSLPEKNDDESIVNQLKQTCLQITEHIQAWNTQIGHLMSDNFRNADVDERCQILSKYMQLDIEQLAASSPDNTINSLKHDNEMKSDLIAKTSSDIMSIVEQLVKTNNSLEDCIQSIAVIQKRQDRLQSNVVSSVFGTVSASTSTAVVNEDQEKATEQQSNMPPPIPPQRTQMEELAEFQQLLEFRNQELAKNQQDREQLHFKLDGHLDKFSLLSSDYIKSNSIYVNHLQSMIELEHNLIEYYDQRRIRLLKEEDNFTRERRQLIDQQNLEMASREAALITETKRLQDTLIRVRHQRDELQQTLERRIMEEKEARAYNDQIVQFAEEQQSRMVELEKDTLHKRQAMETMTLLPEEYLNYRKLKLQIEKTHGILHALRQQKNDQPDIQSFMKLPMMNILNQLIQQRHQFELLIDFYEKTELDLYAQMDCDGSAIERQIPIIKSQINDKTANQQKLQAEINKFVSTNAKLVSKNHENDTQYAQHRHQVQLNDKSITHLEEKVASIETKVIEKEKNIRQLETNVEHYRLAFDDISQECSELQSNQERYETHLAHLQDMAREKNKMLEQEMLLVQQAKNEYERIMKTWNLIQQGENPASQELIDEVEELRAYFKCSTCKTRRRECILTSCMHTFCNECIRIRLETRQRRCPSCAITFGASDVKDIYLYGK</sequence>
<dbReference type="UniPathway" id="UPA00143"/>
<keyword evidence="7 13" id="KW-0863">Zinc-finger</keyword>
<dbReference type="SMART" id="SM00184">
    <property type="entry name" value="RING"/>
    <property type="match status" value="1"/>
</dbReference>
<dbReference type="CDD" id="cd16499">
    <property type="entry name" value="RING-HC_Bre1-like"/>
    <property type="match status" value="1"/>
</dbReference>
<dbReference type="GO" id="GO:0016567">
    <property type="term" value="P:protein ubiquitination"/>
    <property type="evidence" value="ECO:0007669"/>
    <property type="project" value="UniProtKB-UniRule"/>
</dbReference>
<keyword evidence="9 14" id="KW-0862">Zinc</keyword>
<dbReference type="AlphaFoldDB" id="A0A8H7VBW9"/>
<dbReference type="Gene3D" id="3.30.40.10">
    <property type="entry name" value="Zinc/RING finger domain, C3HC4 (zinc finger)"/>
    <property type="match status" value="1"/>
</dbReference>
<dbReference type="Pfam" id="PF00097">
    <property type="entry name" value="zf-C3HC4"/>
    <property type="match status" value="1"/>
</dbReference>
<dbReference type="PANTHER" id="PTHR23163">
    <property type="entry name" value="RING FINGER PROTEIN-RELATED"/>
    <property type="match status" value="1"/>
</dbReference>
<organism evidence="18 19">
    <name type="scientific">Mucor plumbeus</name>
    <dbReference type="NCBI Taxonomy" id="97098"/>
    <lineage>
        <taxon>Eukaryota</taxon>
        <taxon>Fungi</taxon>
        <taxon>Fungi incertae sedis</taxon>
        <taxon>Mucoromycota</taxon>
        <taxon>Mucoromycotina</taxon>
        <taxon>Mucoromycetes</taxon>
        <taxon>Mucorales</taxon>
        <taxon>Mucorineae</taxon>
        <taxon>Mucoraceae</taxon>
        <taxon>Mucor</taxon>
    </lineage>
</organism>
<evidence type="ECO:0000256" key="16">
    <source>
        <dbReference type="SAM" id="MobiDB-lite"/>
    </source>
</evidence>
<keyword evidence="12 14" id="KW-0539">Nucleus</keyword>
<reference evidence="18" key="1">
    <citation type="submission" date="2020-12" db="EMBL/GenBank/DDBJ databases">
        <title>Metabolic potential, ecology and presence of endohyphal bacteria is reflected in genomic diversity of Mucoromycotina.</title>
        <authorList>
            <person name="Muszewska A."/>
            <person name="Okrasinska A."/>
            <person name="Steczkiewicz K."/>
            <person name="Drgas O."/>
            <person name="Orlowska M."/>
            <person name="Perlinska-Lenart U."/>
            <person name="Aleksandrzak-Piekarczyk T."/>
            <person name="Szatraj K."/>
            <person name="Zielenkiewicz U."/>
            <person name="Pilsyk S."/>
            <person name="Malc E."/>
            <person name="Mieczkowski P."/>
            <person name="Kruszewska J.S."/>
            <person name="Biernat P."/>
            <person name="Pawlowska J."/>
        </authorList>
    </citation>
    <scope>NUCLEOTIDE SEQUENCE</scope>
    <source>
        <strain evidence="18">CBS 226.32</strain>
    </source>
</reference>
<keyword evidence="11 14" id="KW-0175">Coiled coil</keyword>
<comment type="catalytic activity">
    <reaction evidence="1 14">
        <text>S-ubiquitinyl-[E2 ubiquitin-conjugating enzyme]-L-cysteine + [acceptor protein]-L-lysine = [E2 ubiquitin-conjugating enzyme]-L-cysteine + N(6)-ubiquitinyl-[acceptor protein]-L-lysine.</text>
        <dbReference type="EC" id="2.3.2.27"/>
    </reaction>
</comment>
<dbReference type="PANTHER" id="PTHR23163:SF0">
    <property type="entry name" value="E3 UBIQUITIN-PROTEIN LIGASE BRE1"/>
    <property type="match status" value="1"/>
</dbReference>
<proteinExistence type="inferred from homology"/>
<evidence type="ECO:0000256" key="3">
    <source>
        <dbReference type="ARBA" id="ARBA00004906"/>
    </source>
</evidence>
<evidence type="ECO:0000259" key="17">
    <source>
        <dbReference type="PROSITE" id="PS50089"/>
    </source>
</evidence>
<evidence type="ECO:0000256" key="6">
    <source>
        <dbReference type="ARBA" id="ARBA00022723"/>
    </source>
</evidence>
<feature type="domain" description="RING-type" evidence="17">
    <location>
        <begin position="722"/>
        <end position="760"/>
    </location>
</feature>
<keyword evidence="6 14" id="KW-0479">Metal-binding</keyword>
<protein>
    <recommendedName>
        <fullName evidence="14">E3 ubiquitin protein ligase</fullName>
        <ecNumber evidence="14">2.3.2.27</ecNumber>
    </recommendedName>
</protein>
<dbReference type="GO" id="GO:0005634">
    <property type="term" value="C:nucleus"/>
    <property type="evidence" value="ECO:0007669"/>
    <property type="project" value="UniProtKB-SubCell"/>
</dbReference>